<evidence type="ECO:0000256" key="1">
    <source>
        <dbReference type="ARBA" id="ARBA00004123"/>
    </source>
</evidence>
<dbReference type="CDD" id="cd00086">
    <property type="entry name" value="homeodomain"/>
    <property type="match status" value="1"/>
</dbReference>
<dbReference type="PROSITE" id="PS50071">
    <property type="entry name" value="HOMEOBOX_2"/>
    <property type="match status" value="1"/>
</dbReference>
<feature type="compositionally biased region" description="Polar residues" evidence="8">
    <location>
        <begin position="159"/>
        <end position="175"/>
    </location>
</feature>
<keyword evidence="12" id="KW-1185">Reference proteome</keyword>
<dbReference type="Proteomes" id="UP000663854">
    <property type="component" value="Unassembled WGS sequence"/>
</dbReference>
<keyword evidence="2" id="KW-0217">Developmental protein</keyword>
<dbReference type="GO" id="GO:0005654">
    <property type="term" value="C:nucleoplasm"/>
    <property type="evidence" value="ECO:0007669"/>
    <property type="project" value="TreeGrafter"/>
</dbReference>
<sequence>MNTDSSLSPTNKDSIFMNTSSNLNMMQTDTSHHEQYQSTTDDLVPVSNDASSSVNSMTSSLTSSMSVTNSMSNSIYPWLRGEFNFEHKRSRAAYTSHQLLELEKEFHYNKYLTRHRRAETAHDLDLTERQIKCWFQCRRSKWQHDRSKLHNDPHVQLEANATNHHSSAISTNDTS</sequence>
<reference evidence="11" key="1">
    <citation type="submission" date="2021-02" db="EMBL/GenBank/DDBJ databases">
        <authorList>
            <person name="Nowell W R."/>
        </authorList>
    </citation>
    <scope>NUCLEOTIDE SEQUENCE</scope>
</reference>
<feature type="region of interest" description="Disordered" evidence="8">
    <location>
        <begin position="153"/>
        <end position="175"/>
    </location>
</feature>
<evidence type="ECO:0000313" key="11">
    <source>
        <dbReference type="EMBL" id="CAF1567072.1"/>
    </source>
</evidence>
<evidence type="ECO:0000256" key="8">
    <source>
        <dbReference type="SAM" id="MobiDB-lite"/>
    </source>
</evidence>
<dbReference type="SMART" id="SM00389">
    <property type="entry name" value="HOX"/>
    <property type="match status" value="1"/>
</dbReference>
<name>A0A815Y5L4_9BILA</name>
<keyword evidence="3 6" id="KW-0238">DNA-binding</keyword>
<evidence type="ECO:0000313" key="10">
    <source>
        <dbReference type="EMBL" id="CAF1290708.1"/>
    </source>
</evidence>
<dbReference type="PANTHER" id="PTHR45771:SF6">
    <property type="entry name" value="HOMEOTIC PROTEIN SEX COMBS REDUCED"/>
    <property type="match status" value="1"/>
</dbReference>
<evidence type="ECO:0000259" key="9">
    <source>
        <dbReference type="PROSITE" id="PS50071"/>
    </source>
</evidence>
<keyword evidence="5 6" id="KW-0539">Nucleus</keyword>
<dbReference type="Gene3D" id="1.10.10.60">
    <property type="entry name" value="Homeodomain-like"/>
    <property type="match status" value="1"/>
</dbReference>
<dbReference type="InterPro" id="IPR009057">
    <property type="entry name" value="Homeodomain-like_sf"/>
</dbReference>
<feature type="DNA-binding region" description="Homeobox" evidence="6">
    <location>
        <begin position="87"/>
        <end position="146"/>
    </location>
</feature>
<dbReference type="GO" id="GO:0000978">
    <property type="term" value="F:RNA polymerase II cis-regulatory region sequence-specific DNA binding"/>
    <property type="evidence" value="ECO:0007669"/>
    <property type="project" value="TreeGrafter"/>
</dbReference>
<dbReference type="Proteomes" id="UP000663870">
    <property type="component" value="Unassembled WGS sequence"/>
</dbReference>
<evidence type="ECO:0000256" key="5">
    <source>
        <dbReference type="ARBA" id="ARBA00023242"/>
    </source>
</evidence>
<dbReference type="AlphaFoldDB" id="A0A815Y5L4"/>
<evidence type="ECO:0000256" key="3">
    <source>
        <dbReference type="ARBA" id="ARBA00023125"/>
    </source>
</evidence>
<feature type="domain" description="Homeobox" evidence="9">
    <location>
        <begin position="85"/>
        <end position="145"/>
    </location>
</feature>
<evidence type="ECO:0000256" key="2">
    <source>
        <dbReference type="ARBA" id="ARBA00022473"/>
    </source>
</evidence>
<keyword evidence="4 6" id="KW-0371">Homeobox</keyword>
<evidence type="ECO:0000256" key="7">
    <source>
        <dbReference type="RuleBase" id="RU000682"/>
    </source>
</evidence>
<organism evidence="11 12">
    <name type="scientific">Rotaria sordida</name>
    <dbReference type="NCBI Taxonomy" id="392033"/>
    <lineage>
        <taxon>Eukaryota</taxon>
        <taxon>Metazoa</taxon>
        <taxon>Spiralia</taxon>
        <taxon>Gnathifera</taxon>
        <taxon>Rotifera</taxon>
        <taxon>Eurotatoria</taxon>
        <taxon>Bdelloidea</taxon>
        <taxon>Philodinida</taxon>
        <taxon>Philodinidae</taxon>
        <taxon>Rotaria</taxon>
    </lineage>
</organism>
<dbReference type="EMBL" id="CAJNOL010003562">
    <property type="protein sequence ID" value="CAF1567072.1"/>
    <property type="molecule type" value="Genomic_DNA"/>
</dbReference>
<evidence type="ECO:0000256" key="4">
    <source>
        <dbReference type="ARBA" id="ARBA00023155"/>
    </source>
</evidence>
<proteinExistence type="predicted"/>
<dbReference type="InterPro" id="IPR001356">
    <property type="entry name" value="HD"/>
</dbReference>
<comment type="subcellular location">
    <subcellularLocation>
        <location evidence="1 6 7">Nucleus</location>
    </subcellularLocation>
</comment>
<dbReference type="GO" id="GO:0000981">
    <property type="term" value="F:DNA-binding transcription factor activity, RNA polymerase II-specific"/>
    <property type="evidence" value="ECO:0007669"/>
    <property type="project" value="TreeGrafter"/>
</dbReference>
<gene>
    <name evidence="11" type="ORF">JXQ802_LOCUS44849</name>
    <name evidence="10" type="ORF">PYM288_LOCUS29376</name>
</gene>
<evidence type="ECO:0000256" key="6">
    <source>
        <dbReference type="PROSITE-ProRule" id="PRU00108"/>
    </source>
</evidence>
<protein>
    <recommendedName>
        <fullName evidence="9">Homeobox domain-containing protein</fullName>
    </recommendedName>
</protein>
<dbReference type="PANTHER" id="PTHR45771">
    <property type="entry name" value="HOMEOTIC PROTEIN DEFORMED"/>
    <property type="match status" value="1"/>
</dbReference>
<dbReference type="Pfam" id="PF00046">
    <property type="entry name" value="Homeodomain"/>
    <property type="match status" value="1"/>
</dbReference>
<comment type="caution">
    <text evidence="11">The sequence shown here is derived from an EMBL/GenBank/DDBJ whole genome shotgun (WGS) entry which is preliminary data.</text>
</comment>
<evidence type="ECO:0000313" key="12">
    <source>
        <dbReference type="Proteomes" id="UP000663870"/>
    </source>
</evidence>
<dbReference type="SUPFAM" id="SSF46689">
    <property type="entry name" value="Homeodomain-like"/>
    <property type="match status" value="1"/>
</dbReference>
<accession>A0A815Y5L4</accession>
<dbReference type="EMBL" id="CAJNOH010002392">
    <property type="protein sequence ID" value="CAF1290708.1"/>
    <property type="molecule type" value="Genomic_DNA"/>
</dbReference>
<dbReference type="GO" id="GO:0045944">
    <property type="term" value="P:positive regulation of transcription by RNA polymerase II"/>
    <property type="evidence" value="ECO:0007669"/>
    <property type="project" value="TreeGrafter"/>
</dbReference>
<dbReference type="InterPro" id="IPR020479">
    <property type="entry name" value="HD_metazoa"/>
</dbReference>
<dbReference type="InterPro" id="IPR050609">
    <property type="entry name" value="Antp_homeobox_Deformed_sf"/>
</dbReference>
<dbReference type="PRINTS" id="PR00024">
    <property type="entry name" value="HOMEOBOX"/>
</dbReference>
<dbReference type="GO" id="GO:0009952">
    <property type="term" value="P:anterior/posterior pattern specification"/>
    <property type="evidence" value="ECO:0007669"/>
    <property type="project" value="TreeGrafter"/>
</dbReference>